<dbReference type="AlphaFoldDB" id="A0A0F9BWG5"/>
<gene>
    <name evidence="2" type="ORF">LCGC14_2739850</name>
</gene>
<keyword evidence="1" id="KW-1133">Transmembrane helix</keyword>
<comment type="caution">
    <text evidence="2">The sequence shown here is derived from an EMBL/GenBank/DDBJ whole genome shotgun (WGS) entry which is preliminary data.</text>
</comment>
<protein>
    <recommendedName>
        <fullName evidence="3">DUF5673 domain-containing protein</fullName>
    </recommendedName>
</protein>
<name>A0A0F9BWG5_9ZZZZ</name>
<evidence type="ECO:0000256" key="1">
    <source>
        <dbReference type="SAM" id="Phobius"/>
    </source>
</evidence>
<feature type="transmembrane region" description="Helical" evidence="1">
    <location>
        <begin position="15"/>
        <end position="31"/>
    </location>
</feature>
<proteinExistence type="predicted"/>
<organism evidence="2">
    <name type="scientific">marine sediment metagenome</name>
    <dbReference type="NCBI Taxonomy" id="412755"/>
    <lineage>
        <taxon>unclassified sequences</taxon>
        <taxon>metagenomes</taxon>
        <taxon>ecological metagenomes</taxon>
    </lineage>
</organism>
<feature type="transmembrane region" description="Helical" evidence="1">
    <location>
        <begin position="60"/>
        <end position="77"/>
    </location>
</feature>
<sequence>MAIEAPLSKYKKNNFKIAIAICIGLAIWFAYDGYFNKNFIEKHKDADGNPDSTLLFNQKSPPFFIGAAVLFGVYLLAMGNKKVIADENELIIGGKERLSYDSIQKIDKTHFGSKGYFIITYKNKNGGEVNRKLSDRMYDNLAAVLDELVAKIT</sequence>
<evidence type="ECO:0000313" key="2">
    <source>
        <dbReference type="EMBL" id="KKK88766.1"/>
    </source>
</evidence>
<reference evidence="2" key="1">
    <citation type="journal article" date="2015" name="Nature">
        <title>Complex archaea that bridge the gap between prokaryotes and eukaryotes.</title>
        <authorList>
            <person name="Spang A."/>
            <person name="Saw J.H."/>
            <person name="Jorgensen S.L."/>
            <person name="Zaremba-Niedzwiedzka K."/>
            <person name="Martijn J."/>
            <person name="Lind A.E."/>
            <person name="van Eijk R."/>
            <person name="Schleper C."/>
            <person name="Guy L."/>
            <person name="Ettema T.J."/>
        </authorList>
    </citation>
    <scope>NUCLEOTIDE SEQUENCE</scope>
</reference>
<keyword evidence="1" id="KW-0472">Membrane</keyword>
<accession>A0A0F9BWG5</accession>
<evidence type="ECO:0008006" key="3">
    <source>
        <dbReference type="Google" id="ProtNLM"/>
    </source>
</evidence>
<keyword evidence="1" id="KW-0812">Transmembrane</keyword>
<dbReference type="EMBL" id="LAZR01049811">
    <property type="protein sequence ID" value="KKK88766.1"/>
    <property type="molecule type" value="Genomic_DNA"/>
</dbReference>